<dbReference type="GO" id="GO:0005524">
    <property type="term" value="F:ATP binding"/>
    <property type="evidence" value="ECO:0007669"/>
    <property type="project" value="InterPro"/>
</dbReference>
<evidence type="ECO:0000313" key="3">
    <source>
        <dbReference type="Proteomes" id="UP000234323"/>
    </source>
</evidence>
<dbReference type="VEuPathDB" id="FungiDB:FUN_003530"/>
<dbReference type="AlphaFoldDB" id="A0A2I1GKY7"/>
<dbReference type="PANTHER" id="PTHR23257:SF963">
    <property type="entry name" value="AT08303P"/>
    <property type="match status" value="1"/>
</dbReference>
<protein>
    <submittedName>
        <fullName evidence="2">Kinase-like protein</fullName>
    </submittedName>
</protein>
<dbReference type="VEuPathDB" id="FungiDB:RhiirA1_426818"/>
<keyword evidence="2" id="KW-0808">Transferase</keyword>
<organism evidence="2 3">
    <name type="scientific">Rhizophagus irregularis</name>
    <dbReference type="NCBI Taxonomy" id="588596"/>
    <lineage>
        <taxon>Eukaryota</taxon>
        <taxon>Fungi</taxon>
        <taxon>Fungi incertae sedis</taxon>
        <taxon>Mucoromycota</taxon>
        <taxon>Glomeromycotina</taxon>
        <taxon>Glomeromycetes</taxon>
        <taxon>Glomerales</taxon>
        <taxon>Glomeraceae</taxon>
        <taxon>Rhizophagus</taxon>
    </lineage>
</organism>
<dbReference type="VEuPathDB" id="FungiDB:RhiirFUN_025140"/>
<proteinExistence type="predicted"/>
<accession>A0A2I1GKY7</accession>
<reference evidence="2 3" key="1">
    <citation type="submission" date="2015-10" db="EMBL/GenBank/DDBJ databases">
        <title>Genome analyses suggest a sexual origin of heterokaryosis in a supposedly ancient asexual fungus.</title>
        <authorList>
            <person name="Ropars J."/>
            <person name="Sedzielewska K."/>
            <person name="Noel J."/>
            <person name="Charron P."/>
            <person name="Farinelli L."/>
            <person name="Marton T."/>
            <person name="Kruger M."/>
            <person name="Pelin A."/>
            <person name="Brachmann A."/>
            <person name="Corradi N."/>
        </authorList>
    </citation>
    <scope>NUCLEOTIDE SEQUENCE [LARGE SCALE GENOMIC DNA]</scope>
    <source>
        <strain evidence="2 3">A4</strain>
    </source>
</reference>
<dbReference type="InterPro" id="IPR000719">
    <property type="entry name" value="Prot_kinase_dom"/>
</dbReference>
<dbReference type="GO" id="GO:0007165">
    <property type="term" value="P:signal transduction"/>
    <property type="evidence" value="ECO:0007669"/>
    <property type="project" value="TreeGrafter"/>
</dbReference>
<dbReference type="Gene3D" id="1.10.510.10">
    <property type="entry name" value="Transferase(Phosphotransferase) domain 1"/>
    <property type="match status" value="1"/>
</dbReference>
<evidence type="ECO:0000259" key="1">
    <source>
        <dbReference type="PROSITE" id="PS50011"/>
    </source>
</evidence>
<feature type="domain" description="Protein kinase" evidence="1">
    <location>
        <begin position="143"/>
        <end position="410"/>
    </location>
</feature>
<gene>
    <name evidence="2" type="ORF">RhiirA4_462414</name>
</gene>
<dbReference type="InterPro" id="IPR001245">
    <property type="entry name" value="Ser-Thr/Tyr_kinase_cat_dom"/>
</dbReference>
<sequence length="652" mass="76269">MEFTNDARKELFWIAYNRAYGLTDFNIHNTLLKRHEFRKQTILDDETLTNDEKAHAIKLLNRDFDYDRIMSAEGSERTTRICENCQEECVAITYCECCIRNYLKSNFSNWTSGDNKIDDLIRKCQMETVRPNKIIEWIPYDSLQNIHHFAEGGYSKIYTADFIGGFYYDWDSDEKRLKKGSTCEVVLKSLNVENADRRWFKESKSHLSISVKWVDVVRCFGMTKDPSNGNYMLVMDKMNIDLRNFLYQNHIKITWKRRISIAFDIVHALHRIHSENAIHRDLHSGNILELNERFFIGDLGFCGPASKPFNSVYGNLPYIAPEVLIRKETTTFASDIYSVGILMWEISSGRPPFNNYSHDYDLVMKIVNGSRPKIVSGTPLKYKELMEQCWDADPTKRPKINFLKAEMEKLNTSCFYDENQEQIISDDDNTSIHSDYFESRKYYTTSTSSIYQFGTYSEPKNALEREQEEFHSNYSFNIPSSNSKIIMLNINDSSDKKKNDLKLCGLLKSILKKTKNKFKNNKESKMAITENDNNDIISLNLRFRNSQNRNVIVVIEVSKNDYVSAIAYRVRAILAPHLPVRPHNFHLQQIYPTSIQRRRNLVVKIFDYYGITNEKICPLCKLEHIDEESLKGRYKAGSYFIKCEQREIEIVA</sequence>
<name>A0A2I1GKY7_9GLOM</name>
<dbReference type="GO" id="GO:0005737">
    <property type="term" value="C:cytoplasm"/>
    <property type="evidence" value="ECO:0007669"/>
    <property type="project" value="TreeGrafter"/>
</dbReference>
<dbReference type="Proteomes" id="UP000234323">
    <property type="component" value="Unassembled WGS sequence"/>
</dbReference>
<keyword evidence="2" id="KW-0418">Kinase</keyword>
<evidence type="ECO:0000313" key="2">
    <source>
        <dbReference type="EMBL" id="PKY47283.1"/>
    </source>
</evidence>
<dbReference type="SUPFAM" id="SSF56112">
    <property type="entry name" value="Protein kinase-like (PK-like)"/>
    <property type="match status" value="1"/>
</dbReference>
<keyword evidence="3" id="KW-1185">Reference proteome</keyword>
<dbReference type="GO" id="GO:0004672">
    <property type="term" value="F:protein kinase activity"/>
    <property type="evidence" value="ECO:0007669"/>
    <property type="project" value="InterPro"/>
</dbReference>
<comment type="caution">
    <text evidence="2">The sequence shown here is derived from an EMBL/GenBank/DDBJ whole genome shotgun (WGS) entry which is preliminary data.</text>
</comment>
<dbReference type="InterPro" id="IPR050167">
    <property type="entry name" value="Ser_Thr_protein_kinase"/>
</dbReference>
<dbReference type="Pfam" id="PF07714">
    <property type="entry name" value="PK_Tyr_Ser-Thr"/>
    <property type="match status" value="1"/>
</dbReference>
<dbReference type="PROSITE" id="PS50011">
    <property type="entry name" value="PROTEIN_KINASE_DOM"/>
    <property type="match status" value="1"/>
</dbReference>
<dbReference type="PANTHER" id="PTHR23257">
    <property type="entry name" value="SERINE-THREONINE PROTEIN KINASE"/>
    <property type="match status" value="1"/>
</dbReference>
<dbReference type="InterPro" id="IPR011009">
    <property type="entry name" value="Kinase-like_dom_sf"/>
</dbReference>
<dbReference type="VEuPathDB" id="FungiDB:RhiirFUN_007340"/>
<dbReference type="EMBL" id="LLXI01000531">
    <property type="protein sequence ID" value="PKY47283.1"/>
    <property type="molecule type" value="Genomic_DNA"/>
</dbReference>
<dbReference type="VEuPathDB" id="FungiDB:RhiirA1_471107"/>